<feature type="region of interest" description="Disordered" evidence="1">
    <location>
        <begin position="108"/>
        <end position="149"/>
    </location>
</feature>
<proteinExistence type="predicted"/>
<dbReference type="Proteomes" id="UP001303046">
    <property type="component" value="Unassembled WGS sequence"/>
</dbReference>
<name>A0ABR1CZN0_NECAM</name>
<evidence type="ECO:0000313" key="3">
    <source>
        <dbReference type="Proteomes" id="UP001303046"/>
    </source>
</evidence>
<organism evidence="2 3">
    <name type="scientific">Necator americanus</name>
    <name type="common">Human hookworm</name>
    <dbReference type="NCBI Taxonomy" id="51031"/>
    <lineage>
        <taxon>Eukaryota</taxon>
        <taxon>Metazoa</taxon>
        <taxon>Ecdysozoa</taxon>
        <taxon>Nematoda</taxon>
        <taxon>Chromadorea</taxon>
        <taxon>Rhabditida</taxon>
        <taxon>Rhabditina</taxon>
        <taxon>Rhabditomorpha</taxon>
        <taxon>Strongyloidea</taxon>
        <taxon>Ancylostomatidae</taxon>
        <taxon>Bunostominae</taxon>
        <taxon>Necator</taxon>
    </lineage>
</organism>
<accession>A0ABR1CZN0</accession>
<evidence type="ECO:0000313" key="2">
    <source>
        <dbReference type="EMBL" id="KAK6742920.1"/>
    </source>
</evidence>
<keyword evidence="3" id="KW-1185">Reference proteome</keyword>
<dbReference type="EMBL" id="JAVFWL010000003">
    <property type="protein sequence ID" value="KAK6742920.1"/>
    <property type="molecule type" value="Genomic_DNA"/>
</dbReference>
<evidence type="ECO:0000256" key="1">
    <source>
        <dbReference type="SAM" id="MobiDB-lite"/>
    </source>
</evidence>
<comment type="caution">
    <text evidence="2">The sequence shown here is derived from an EMBL/GenBank/DDBJ whole genome shotgun (WGS) entry which is preliminary data.</text>
</comment>
<sequence length="193" mass="22037">MVLHVTEIDDLNKFKRIDKLPHANDSSSAMNYSIVYETPKSRKTHKLENSAADPANDFIVPAMDRMRPYGYGVPVVEATEEDRSMTGKKLSARTRQHSEAFYDILRGHQLQRGDVTPDHQSSTDDTGILRRSSERKRCPRRTFSPHSCSRKRENGLLMVGTVHRRLKFTVECPDGPSKGMLDHVRIDVEKPTF</sequence>
<feature type="compositionally biased region" description="Basic and acidic residues" evidence="1">
    <location>
        <begin position="127"/>
        <end position="136"/>
    </location>
</feature>
<gene>
    <name evidence="2" type="primary">Necator_chrIII.g11050</name>
    <name evidence="2" type="ORF">RB195_010285</name>
</gene>
<protein>
    <submittedName>
        <fullName evidence="2">Uncharacterized protein</fullName>
    </submittedName>
</protein>
<reference evidence="2 3" key="1">
    <citation type="submission" date="2023-08" db="EMBL/GenBank/DDBJ databases">
        <title>A Necator americanus chromosomal reference genome.</title>
        <authorList>
            <person name="Ilik V."/>
            <person name="Petrzelkova K.J."/>
            <person name="Pardy F."/>
            <person name="Fuh T."/>
            <person name="Niatou-Singa F.S."/>
            <person name="Gouil Q."/>
            <person name="Baker L."/>
            <person name="Ritchie M.E."/>
            <person name="Jex A.R."/>
            <person name="Gazzola D."/>
            <person name="Li H."/>
            <person name="Toshio Fujiwara R."/>
            <person name="Zhan B."/>
            <person name="Aroian R.V."/>
            <person name="Pafco B."/>
            <person name="Schwarz E.M."/>
        </authorList>
    </citation>
    <scope>NUCLEOTIDE SEQUENCE [LARGE SCALE GENOMIC DNA]</scope>
    <source>
        <strain evidence="2 3">Aroian</strain>
        <tissue evidence="2">Whole animal</tissue>
    </source>
</reference>